<evidence type="ECO:0000313" key="3">
    <source>
        <dbReference type="EMBL" id="KAJ8902454.1"/>
    </source>
</evidence>
<feature type="domain" description="AB hydrolase-1" evidence="2">
    <location>
        <begin position="126"/>
        <end position="395"/>
    </location>
</feature>
<keyword evidence="4" id="KW-1185">Reference proteome</keyword>
<dbReference type="PRINTS" id="PR00111">
    <property type="entry name" value="ABHYDROLASE"/>
</dbReference>
<dbReference type="PRINTS" id="PR00412">
    <property type="entry name" value="EPOXHYDRLASE"/>
</dbReference>
<organism evidence="3 4">
    <name type="scientific">Rhodosorus marinus</name>
    <dbReference type="NCBI Taxonomy" id="101924"/>
    <lineage>
        <taxon>Eukaryota</taxon>
        <taxon>Rhodophyta</taxon>
        <taxon>Stylonematophyceae</taxon>
        <taxon>Stylonematales</taxon>
        <taxon>Stylonemataceae</taxon>
        <taxon>Rhodosorus</taxon>
    </lineage>
</organism>
<dbReference type="PANTHER" id="PTHR43689">
    <property type="entry name" value="HYDROLASE"/>
    <property type="match status" value="1"/>
</dbReference>
<dbReference type="PANTHER" id="PTHR43689:SF1">
    <property type="entry name" value="ALPHA_BETA-HYDROLASES SUPERFAMILY PROTEIN"/>
    <property type="match status" value="1"/>
</dbReference>
<accession>A0AAV8UKB1</accession>
<gene>
    <name evidence="3" type="ORF">NDN08_006859</name>
</gene>
<keyword evidence="1" id="KW-0472">Membrane</keyword>
<dbReference type="Pfam" id="PF00561">
    <property type="entry name" value="Abhydrolase_1"/>
    <property type="match status" value="1"/>
</dbReference>
<dbReference type="Gene3D" id="3.40.50.1820">
    <property type="entry name" value="alpha/beta hydrolase"/>
    <property type="match status" value="1"/>
</dbReference>
<keyword evidence="1" id="KW-1133">Transmembrane helix</keyword>
<feature type="transmembrane region" description="Helical" evidence="1">
    <location>
        <begin position="256"/>
        <end position="274"/>
    </location>
</feature>
<sequence>MENGSSACAQILRMARSPVREAQNAFEGFSPANRATLGSACIGGAVYYPLRSRPVIASTAAMFCCIWSYLILRWIVFAYTFEKSLLDAEDLAEEDSIFDIVDGIKVHFRKTLPVEQSPAQSTEGTVLYHGFGASLFSFRDVQRELADALGMTTVSFDFPGFGLTQRPSGGFSNYSLRRTARVGNELSRQQGFEKVVLVGHSMGAFAACMAAVMEPERIRALVLISPAVPVGDARVRQMSKNCLIRNMMRLIAGFRSIVLHILWYFFFPLLVAFARSKVSKNDFWRSGLEYAAYDKKKITPKVVDGYSKPTNAKAWDWGVISFIWGQMGAPFSSRGYLDRYFYDEIAERGIPTLVIHGENDRVVPIRIGENVSKRISSSRFVSIRCCGHLPQEEEPQQVVEEVRSFLAESCV</sequence>
<evidence type="ECO:0000313" key="4">
    <source>
        <dbReference type="Proteomes" id="UP001157974"/>
    </source>
</evidence>
<protein>
    <recommendedName>
        <fullName evidence="2">AB hydrolase-1 domain-containing protein</fullName>
    </recommendedName>
</protein>
<name>A0AAV8UKB1_9RHOD</name>
<reference evidence="3 4" key="1">
    <citation type="journal article" date="2023" name="Nat. Commun.">
        <title>Origin of minicircular mitochondrial genomes in red algae.</title>
        <authorList>
            <person name="Lee Y."/>
            <person name="Cho C.H."/>
            <person name="Lee Y.M."/>
            <person name="Park S.I."/>
            <person name="Yang J.H."/>
            <person name="West J.A."/>
            <person name="Bhattacharya D."/>
            <person name="Yoon H.S."/>
        </authorList>
    </citation>
    <scope>NUCLEOTIDE SEQUENCE [LARGE SCALE GENOMIC DNA]</scope>
    <source>
        <strain evidence="3 4">CCMP1338</strain>
        <tissue evidence="3">Whole cell</tissue>
    </source>
</reference>
<proteinExistence type="predicted"/>
<evidence type="ECO:0000259" key="2">
    <source>
        <dbReference type="Pfam" id="PF00561"/>
    </source>
</evidence>
<feature type="transmembrane region" description="Helical" evidence="1">
    <location>
        <begin position="55"/>
        <end position="76"/>
    </location>
</feature>
<dbReference type="EMBL" id="JAMWBK010000009">
    <property type="protein sequence ID" value="KAJ8902454.1"/>
    <property type="molecule type" value="Genomic_DNA"/>
</dbReference>
<dbReference type="InterPro" id="IPR000073">
    <property type="entry name" value="AB_hydrolase_1"/>
</dbReference>
<dbReference type="Proteomes" id="UP001157974">
    <property type="component" value="Unassembled WGS sequence"/>
</dbReference>
<dbReference type="InterPro" id="IPR000639">
    <property type="entry name" value="Epox_hydrolase-like"/>
</dbReference>
<dbReference type="InterPro" id="IPR029058">
    <property type="entry name" value="AB_hydrolase_fold"/>
</dbReference>
<comment type="caution">
    <text evidence="3">The sequence shown here is derived from an EMBL/GenBank/DDBJ whole genome shotgun (WGS) entry which is preliminary data.</text>
</comment>
<dbReference type="AlphaFoldDB" id="A0AAV8UKB1"/>
<dbReference type="GO" id="GO:0003824">
    <property type="term" value="F:catalytic activity"/>
    <property type="evidence" value="ECO:0007669"/>
    <property type="project" value="InterPro"/>
</dbReference>
<dbReference type="SUPFAM" id="SSF53474">
    <property type="entry name" value="alpha/beta-Hydrolases"/>
    <property type="match status" value="1"/>
</dbReference>
<keyword evidence="1" id="KW-0812">Transmembrane</keyword>
<evidence type="ECO:0000256" key="1">
    <source>
        <dbReference type="SAM" id="Phobius"/>
    </source>
</evidence>